<protein>
    <submittedName>
        <fullName evidence="1">Uncharacterized protein</fullName>
    </submittedName>
</protein>
<gene>
    <name evidence="1" type="ORF">A4A49_53617</name>
</gene>
<evidence type="ECO:0000313" key="1">
    <source>
        <dbReference type="EMBL" id="OIS98268.1"/>
    </source>
</evidence>
<dbReference type="EMBL" id="MJEQ01037192">
    <property type="protein sequence ID" value="OIS98268.1"/>
    <property type="molecule type" value="Genomic_DNA"/>
</dbReference>
<accession>A0A1J6HZL0</accession>
<sequence>LILAKRPRKVCLINSKQLDFITSTCIEVLLWPAMWESNVDRLSSKKNRNLSFCFRTMTV</sequence>
<feature type="non-terminal residue" evidence="1">
    <location>
        <position position="59"/>
    </location>
</feature>
<reference evidence="1" key="1">
    <citation type="submission" date="2016-11" db="EMBL/GenBank/DDBJ databases">
        <title>The genome of Nicotiana attenuata.</title>
        <authorList>
            <person name="Xu S."/>
            <person name="Brockmoeller T."/>
            <person name="Gaquerel E."/>
            <person name="Navarro A."/>
            <person name="Kuhl H."/>
            <person name="Gase K."/>
            <person name="Ling Z."/>
            <person name="Zhou W."/>
            <person name="Kreitzer C."/>
            <person name="Stanke M."/>
            <person name="Tang H."/>
            <person name="Lyons E."/>
            <person name="Pandey P."/>
            <person name="Pandey S.P."/>
            <person name="Timmermann B."/>
            <person name="Baldwin I.T."/>
        </authorList>
    </citation>
    <scope>NUCLEOTIDE SEQUENCE [LARGE SCALE GENOMIC DNA]</scope>
    <source>
        <strain evidence="1">UT</strain>
    </source>
</reference>
<dbReference type="Proteomes" id="UP000187609">
    <property type="component" value="Unassembled WGS sequence"/>
</dbReference>
<organism evidence="1 2">
    <name type="scientific">Nicotiana attenuata</name>
    <name type="common">Coyote tobacco</name>
    <dbReference type="NCBI Taxonomy" id="49451"/>
    <lineage>
        <taxon>Eukaryota</taxon>
        <taxon>Viridiplantae</taxon>
        <taxon>Streptophyta</taxon>
        <taxon>Embryophyta</taxon>
        <taxon>Tracheophyta</taxon>
        <taxon>Spermatophyta</taxon>
        <taxon>Magnoliopsida</taxon>
        <taxon>eudicotyledons</taxon>
        <taxon>Gunneridae</taxon>
        <taxon>Pentapetalae</taxon>
        <taxon>asterids</taxon>
        <taxon>lamiids</taxon>
        <taxon>Solanales</taxon>
        <taxon>Solanaceae</taxon>
        <taxon>Nicotianoideae</taxon>
        <taxon>Nicotianeae</taxon>
        <taxon>Nicotiana</taxon>
    </lineage>
</organism>
<name>A0A1J6HZL0_NICAT</name>
<proteinExistence type="predicted"/>
<evidence type="ECO:0000313" key="2">
    <source>
        <dbReference type="Proteomes" id="UP000187609"/>
    </source>
</evidence>
<keyword evidence="2" id="KW-1185">Reference proteome</keyword>
<feature type="non-terminal residue" evidence="1">
    <location>
        <position position="1"/>
    </location>
</feature>
<comment type="caution">
    <text evidence="1">The sequence shown here is derived from an EMBL/GenBank/DDBJ whole genome shotgun (WGS) entry which is preliminary data.</text>
</comment>
<dbReference type="AlphaFoldDB" id="A0A1J6HZL0"/>